<dbReference type="AlphaFoldDB" id="A0AAV4QDB9"/>
<reference evidence="1 2" key="1">
    <citation type="submission" date="2021-06" db="EMBL/GenBank/DDBJ databases">
        <title>Caerostris extrusa draft genome.</title>
        <authorList>
            <person name="Kono N."/>
            <person name="Arakawa K."/>
        </authorList>
    </citation>
    <scope>NUCLEOTIDE SEQUENCE [LARGE SCALE GENOMIC DNA]</scope>
</reference>
<dbReference type="Proteomes" id="UP001054945">
    <property type="component" value="Unassembled WGS sequence"/>
</dbReference>
<evidence type="ECO:0000313" key="2">
    <source>
        <dbReference type="Proteomes" id="UP001054945"/>
    </source>
</evidence>
<organism evidence="1 2">
    <name type="scientific">Caerostris extrusa</name>
    <name type="common">Bark spider</name>
    <name type="synonym">Caerostris bankana</name>
    <dbReference type="NCBI Taxonomy" id="172846"/>
    <lineage>
        <taxon>Eukaryota</taxon>
        <taxon>Metazoa</taxon>
        <taxon>Ecdysozoa</taxon>
        <taxon>Arthropoda</taxon>
        <taxon>Chelicerata</taxon>
        <taxon>Arachnida</taxon>
        <taxon>Araneae</taxon>
        <taxon>Araneomorphae</taxon>
        <taxon>Entelegynae</taxon>
        <taxon>Araneoidea</taxon>
        <taxon>Araneidae</taxon>
        <taxon>Caerostris</taxon>
    </lineage>
</organism>
<comment type="caution">
    <text evidence="1">The sequence shown here is derived from an EMBL/GenBank/DDBJ whole genome shotgun (WGS) entry which is preliminary data.</text>
</comment>
<evidence type="ECO:0000313" key="1">
    <source>
        <dbReference type="EMBL" id="GIY06282.1"/>
    </source>
</evidence>
<keyword evidence="2" id="KW-1185">Reference proteome</keyword>
<dbReference type="EMBL" id="BPLR01005944">
    <property type="protein sequence ID" value="GIY06282.1"/>
    <property type="molecule type" value="Genomic_DNA"/>
</dbReference>
<sequence length="141" mass="15672">MFSYSPPSLKGDIYLSVDAGGVEKKIPSESLPSLDLQNAILFPISRGGERCVYQLHCTALKGPIYRRVFGGRGEGDQRLSSPCRNALAGRQPEALPKEWFRNFKSFRRTGRSCHFTTLDESCSGVPLPIEHSVIPMTNFHS</sequence>
<accession>A0AAV4QDB9</accession>
<protein>
    <submittedName>
        <fullName evidence="1">Uncharacterized protein</fullName>
    </submittedName>
</protein>
<gene>
    <name evidence="1" type="ORF">CEXT_211431</name>
</gene>
<name>A0AAV4QDB9_CAEEX</name>
<proteinExistence type="predicted"/>